<name>A0AAV4SZN8_9ARAC</name>
<reference evidence="2 3" key="1">
    <citation type="submission" date="2021-06" db="EMBL/GenBank/DDBJ databases">
        <title>Caerostris darwini draft genome.</title>
        <authorList>
            <person name="Kono N."/>
            <person name="Arakawa K."/>
        </authorList>
    </citation>
    <scope>NUCLEOTIDE SEQUENCE [LARGE SCALE GENOMIC DNA]</scope>
</reference>
<evidence type="ECO:0000256" key="1">
    <source>
        <dbReference type="SAM" id="MobiDB-lite"/>
    </source>
</evidence>
<protein>
    <submittedName>
        <fullName evidence="2">Uncharacterized protein</fullName>
    </submittedName>
</protein>
<proteinExistence type="predicted"/>
<comment type="caution">
    <text evidence="2">The sequence shown here is derived from an EMBL/GenBank/DDBJ whole genome shotgun (WGS) entry which is preliminary data.</text>
</comment>
<feature type="region of interest" description="Disordered" evidence="1">
    <location>
        <begin position="1"/>
        <end position="41"/>
    </location>
</feature>
<gene>
    <name evidence="2" type="ORF">CDAR_387901</name>
</gene>
<feature type="compositionally biased region" description="Polar residues" evidence="1">
    <location>
        <begin position="1"/>
        <end position="21"/>
    </location>
</feature>
<dbReference type="Proteomes" id="UP001054837">
    <property type="component" value="Unassembled WGS sequence"/>
</dbReference>
<feature type="compositionally biased region" description="Basic and acidic residues" evidence="1">
    <location>
        <begin position="22"/>
        <end position="36"/>
    </location>
</feature>
<evidence type="ECO:0000313" key="3">
    <source>
        <dbReference type="Proteomes" id="UP001054837"/>
    </source>
</evidence>
<evidence type="ECO:0000313" key="2">
    <source>
        <dbReference type="EMBL" id="GIY37083.1"/>
    </source>
</evidence>
<keyword evidence="3" id="KW-1185">Reference proteome</keyword>
<accession>A0AAV4SZN8</accession>
<dbReference type="EMBL" id="BPLQ01008398">
    <property type="protein sequence ID" value="GIY37083.1"/>
    <property type="molecule type" value="Genomic_DNA"/>
</dbReference>
<organism evidence="2 3">
    <name type="scientific">Caerostris darwini</name>
    <dbReference type="NCBI Taxonomy" id="1538125"/>
    <lineage>
        <taxon>Eukaryota</taxon>
        <taxon>Metazoa</taxon>
        <taxon>Ecdysozoa</taxon>
        <taxon>Arthropoda</taxon>
        <taxon>Chelicerata</taxon>
        <taxon>Arachnida</taxon>
        <taxon>Araneae</taxon>
        <taxon>Araneomorphae</taxon>
        <taxon>Entelegynae</taxon>
        <taxon>Araneoidea</taxon>
        <taxon>Araneidae</taxon>
        <taxon>Caerostris</taxon>
    </lineage>
</organism>
<dbReference type="AlphaFoldDB" id="A0AAV4SZN8"/>
<sequence length="90" mass="9464">MKTSLNPSTTPTVTNLDPSTESSRHETVSTDKKRGGEGVNASNSTILDAASHVIKSSNWLDSSSSLQISLTLLSRNSSLFETGIVSVNGI</sequence>